<dbReference type="EMBL" id="WNTK01002383">
    <property type="protein sequence ID" value="KAG9466082.1"/>
    <property type="molecule type" value="Genomic_DNA"/>
</dbReference>
<accession>A0A8J6B8P8</accession>
<organism evidence="2 3">
    <name type="scientific">Eleutherodactylus coqui</name>
    <name type="common">Puerto Rican coqui</name>
    <dbReference type="NCBI Taxonomy" id="57060"/>
    <lineage>
        <taxon>Eukaryota</taxon>
        <taxon>Metazoa</taxon>
        <taxon>Chordata</taxon>
        <taxon>Craniata</taxon>
        <taxon>Vertebrata</taxon>
        <taxon>Euteleostomi</taxon>
        <taxon>Amphibia</taxon>
        <taxon>Batrachia</taxon>
        <taxon>Anura</taxon>
        <taxon>Neobatrachia</taxon>
        <taxon>Hyloidea</taxon>
        <taxon>Eleutherodactylidae</taxon>
        <taxon>Eleutherodactylinae</taxon>
        <taxon>Eleutherodactylus</taxon>
        <taxon>Eleutherodactylus</taxon>
    </lineage>
</organism>
<dbReference type="AlphaFoldDB" id="A0A8J6B8P8"/>
<name>A0A8J6B8P8_ELECQ</name>
<feature type="compositionally biased region" description="Basic and acidic residues" evidence="1">
    <location>
        <begin position="40"/>
        <end position="54"/>
    </location>
</feature>
<reference evidence="2" key="1">
    <citation type="thesis" date="2020" institute="ProQuest LLC" country="789 East Eisenhower Parkway, Ann Arbor, MI, USA">
        <title>Comparative Genomics and Chromosome Evolution.</title>
        <authorList>
            <person name="Mudd A.B."/>
        </authorList>
    </citation>
    <scope>NUCLEOTIDE SEQUENCE</scope>
    <source>
        <strain evidence="2">HN-11 Male</strain>
        <tissue evidence="2">Kidney and liver</tissue>
    </source>
</reference>
<proteinExistence type="predicted"/>
<evidence type="ECO:0000313" key="3">
    <source>
        <dbReference type="Proteomes" id="UP000770717"/>
    </source>
</evidence>
<feature type="region of interest" description="Disordered" evidence="1">
    <location>
        <begin position="1"/>
        <end position="80"/>
    </location>
</feature>
<gene>
    <name evidence="2" type="ORF">GDO78_017245</name>
</gene>
<protein>
    <submittedName>
        <fullName evidence="2">Uncharacterized protein</fullName>
    </submittedName>
</protein>
<evidence type="ECO:0000313" key="2">
    <source>
        <dbReference type="EMBL" id="KAG9466082.1"/>
    </source>
</evidence>
<dbReference type="Proteomes" id="UP000770717">
    <property type="component" value="Unassembled WGS sequence"/>
</dbReference>
<sequence length="80" mass="9114">MQQDETTECNRRPGRKPRPRAMGIVQSSPLHPLRPCSHGELTRGRKPTSPDRCRMQNTTRCGEVKSAESQQSNARKQNTR</sequence>
<keyword evidence="3" id="KW-1185">Reference proteome</keyword>
<evidence type="ECO:0000256" key="1">
    <source>
        <dbReference type="SAM" id="MobiDB-lite"/>
    </source>
</evidence>
<comment type="caution">
    <text evidence="2">The sequence shown here is derived from an EMBL/GenBank/DDBJ whole genome shotgun (WGS) entry which is preliminary data.</text>
</comment>
<feature type="compositionally biased region" description="Polar residues" evidence="1">
    <location>
        <begin position="67"/>
        <end position="80"/>
    </location>
</feature>